<evidence type="ECO:0000313" key="3">
    <source>
        <dbReference type="RefSeq" id="XP_031407016.1"/>
    </source>
</evidence>
<name>A0A6P8EPE5_PUNGR</name>
<feature type="transmembrane region" description="Helical" evidence="1">
    <location>
        <begin position="54"/>
        <end position="72"/>
    </location>
</feature>
<keyword evidence="1" id="KW-0472">Membrane</keyword>
<organism evidence="2 3">
    <name type="scientific">Punica granatum</name>
    <name type="common">Pomegranate</name>
    <dbReference type="NCBI Taxonomy" id="22663"/>
    <lineage>
        <taxon>Eukaryota</taxon>
        <taxon>Viridiplantae</taxon>
        <taxon>Streptophyta</taxon>
        <taxon>Embryophyta</taxon>
        <taxon>Tracheophyta</taxon>
        <taxon>Spermatophyta</taxon>
        <taxon>Magnoliopsida</taxon>
        <taxon>eudicotyledons</taxon>
        <taxon>Gunneridae</taxon>
        <taxon>Pentapetalae</taxon>
        <taxon>rosids</taxon>
        <taxon>malvids</taxon>
        <taxon>Myrtales</taxon>
        <taxon>Lythraceae</taxon>
        <taxon>Punica</taxon>
    </lineage>
</organism>
<dbReference type="GO" id="GO:0071013">
    <property type="term" value="C:catalytic step 2 spliceosome"/>
    <property type="evidence" value="ECO:0007669"/>
    <property type="project" value="TreeGrafter"/>
</dbReference>
<evidence type="ECO:0000256" key="1">
    <source>
        <dbReference type="SAM" id="Phobius"/>
    </source>
</evidence>
<dbReference type="AlphaFoldDB" id="A0A6P8EPE5"/>
<accession>A0A6P8EPE5</accession>
<dbReference type="RefSeq" id="XP_031407016.1">
    <property type="nucleotide sequence ID" value="XM_031551156.1"/>
</dbReference>
<reference evidence="2" key="1">
    <citation type="journal article" date="2020" name="Plant Biotechnol. J.">
        <title>The pomegranate (Punica granatum L.) draft genome dissects genetic divergence between soft- and hard-seeded cultivars.</title>
        <authorList>
            <person name="Luo X."/>
            <person name="Li H."/>
            <person name="Wu Z."/>
            <person name="Yao W."/>
            <person name="Zhao P."/>
            <person name="Cao D."/>
            <person name="Yu H."/>
            <person name="Li K."/>
            <person name="Poudel K."/>
            <person name="Zhao D."/>
            <person name="Zhang F."/>
            <person name="Xia X."/>
            <person name="Chen L."/>
            <person name="Wang Q."/>
            <person name="Jing D."/>
            <person name="Cao S."/>
        </authorList>
    </citation>
    <scope>NUCLEOTIDE SEQUENCE [LARGE SCALE GENOMIC DNA]</scope>
    <source>
        <strain evidence="2">cv. Tunisia</strain>
    </source>
</reference>
<gene>
    <name evidence="3" type="primary">LOC116215445</name>
</gene>
<reference evidence="3" key="2">
    <citation type="submission" date="2025-08" db="UniProtKB">
        <authorList>
            <consortium name="RefSeq"/>
        </authorList>
    </citation>
    <scope>IDENTIFICATION</scope>
    <source>
        <tissue evidence="3">Leaf</tissue>
    </source>
</reference>
<dbReference type="PANTHER" id="PTHR23205:SF0">
    <property type="entry name" value="SPLICING FACTOR 3A SUBUNIT 2"/>
    <property type="match status" value="1"/>
</dbReference>
<dbReference type="InterPro" id="IPR052092">
    <property type="entry name" value="SF3A2"/>
</dbReference>
<dbReference type="Proteomes" id="UP000515151">
    <property type="component" value="Chromosome 7"/>
</dbReference>
<evidence type="ECO:0000313" key="2">
    <source>
        <dbReference type="Proteomes" id="UP000515151"/>
    </source>
</evidence>
<keyword evidence="1" id="KW-1133">Transmembrane helix</keyword>
<dbReference type="GO" id="GO:0005686">
    <property type="term" value="C:U2 snRNP"/>
    <property type="evidence" value="ECO:0007669"/>
    <property type="project" value="TreeGrafter"/>
</dbReference>
<dbReference type="GO" id="GO:0000245">
    <property type="term" value="P:spliceosomal complex assembly"/>
    <property type="evidence" value="ECO:0007669"/>
    <property type="project" value="TreeGrafter"/>
</dbReference>
<keyword evidence="2" id="KW-1185">Reference proteome</keyword>
<dbReference type="GeneID" id="116215445"/>
<protein>
    <submittedName>
        <fullName evidence="3">Splicing factor 3A subunit 2-like isoform X1</fullName>
    </submittedName>
</protein>
<dbReference type="PANTHER" id="PTHR23205">
    <property type="entry name" value="SPLICING FACTOR 3A SUBUNIT 2"/>
    <property type="match status" value="1"/>
</dbReference>
<proteinExistence type="predicted"/>
<sequence>MHNHLCSYECKFCPTTRATLAHTLGTKRQTNLAKRAARETKDVVAHPQANKRKVVLFLILTWWPSTLYQLMFPELKYSIRASHKSLKSEAGMC</sequence>
<keyword evidence="1" id="KW-0812">Transmembrane</keyword>
<dbReference type="GO" id="GO:0071004">
    <property type="term" value="C:U2-type prespliceosome"/>
    <property type="evidence" value="ECO:0007669"/>
    <property type="project" value="TreeGrafter"/>
</dbReference>